<name>A0A347WJ94_9LACT</name>
<dbReference type="InterPro" id="IPR036412">
    <property type="entry name" value="HAD-like_sf"/>
</dbReference>
<organism evidence="1 2">
    <name type="scientific">Suicoccus acidiformans</name>
    <dbReference type="NCBI Taxonomy" id="2036206"/>
    <lineage>
        <taxon>Bacteria</taxon>
        <taxon>Bacillati</taxon>
        <taxon>Bacillota</taxon>
        <taxon>Bacilli</taxon>
        <taxon>Lactobacillales</taxon>
        <taxon>Aerococcaceae</taxon>
        <taxon>Suicoccus</taxon>
    </lineage>
</organism>
<dbReference type="Gene3D" id="3.40.50.1000">
    <property type="entry name" value="HAD superfamily/HAD-like"/>
    <property type="match status" value="1"/>
</dbReference>
<dbReference type="InterPro" id="IPR023214">
    <property type="entry name" value="HAD_sf"/>
</dbReference>
<sequence>MRKYIEPTWRINSVYAIQPEELVREEIRGVIVDLDNTLIAWNQYEYTNEMRDWIDEVRAEGIQVYILSNNTQDRVSKVADPLGVPFTSGAMKPTGNGFQRAIDVLNLPLEEIAVIGDQVMTDVIGANLKGLQSILVKPIARNDNIYTQINRLLERLAFKYLGINRHGDWGDTLE</sequence>
<dbReference type="RefSeq" id="WP_118990066.1">
    <property type="nucleotide sequence ID" value="NZ_CP023434.1"/>
</dbReference>
<dbReference type="Proteomes" id="UP000263232">
    <property type="component" value="Chromosome"/>
</dbReference>
<dbReference type="KEGG" id="abae:CL176_03400"/>
<evidence type="ECO:0000313" key="2">
    <source>
        <dbReference type="Proteomes" id="UP000263232"/>
    </source>
</evidence>
<dbReference type="OrthoDB" id="9787572at2"/>
<dbReference type="EMBL" id="CP023434">
    <property type="protein sequence ID" value="AXY25151.1"/>
    <property type="molecule type" value="Genomic_DNA"/>
</dbReference>
<dbReference type="InterPro" id="IPR010021">
    <property type="entry name" value="PGPP1/Gep4"/>
</dbReference>
<evidence type="ECO:0000313" key="1">
    <source>
        <dbReference type="EMBL" id="AXY25151.1"/>
    </source>
</evidence>
<reference evidence="1 2" key="1">
    <citation type="submission" date="2017-09" db="EMBL/GenBank/DDBJ databases">
        <title>Complete genome sequence of Oxytococcus suis strain ZY16052.</title>
        <authorList>
            <person name="Li F."/>
        </authorList>
    </citation>
    <scope>NUCLEOTIDE SEQUENCE [LARGE SCALE GENOMIC DNA]</scope>
    <source>
        <strain evidence="1 2">ZY16052</strain>
    </source>
</reference>
<dbReference type="SUPFAM" id="SSF56784">
    <property type="entry name" value="HAD-like"/>
    <property type="match status" value="1"/>
</dbReference>
<dbReference type="Pfam" id="PF00702">
    <property type="entry name" value="Hydrolase"/>
    <property type="match status" value="1"/>
</dbReference>
<keyword evidence="2" id="KW-1185">Reference proteome</keyword>
<dbReference type="InterPro" id="IPR006549">
    <property type="entry name" value="HAD-SF_hydro_IIIA"/>
</dbReference>
<protein>
    <submittedName>
        <fullName evidence="1">YqeG family HAD IIIA-type phosphatase</fullName>
    </submittedName>
</protein>
<dbReference type="CDD" id="cd16416">
    <property type="entry name" value="HAD_BsYqeG-like"/>
    <property type="match status" value="1"/>
</dbReference>
<dbReference type="NCBIfam" id="TIGR01668">
    <property type="entry name" value="YqeG_hyp_ppase"/>
    <property type="match status" value="1"/>
</dbReference>
<dbReference type="GO" id="GO:0008962">
    <property type="term" value="F:phosphatidylglycerophosphatase activity"/>
    <property type="evidence" value="ECO:0007669"/>
    <property type="project" value="InterPro"/>
</dbReference>
<accession>A0A347WJ94</accession>
<dbReference type="NCBIfam" id="TIGR01662">
    <property type="entry name" value="HAD-SF-IIIA"/>
    <property type="match status" value="1"/>
</dbReference>
<gene>
    <name evidence="1" type="ORF">CL176_03400</name>
</gene>
<dbReference type="AlphaFoldDB" id="A0A347WJ94"/>
<proteinExistence type="predicted"/>